<reference evidence="12" key="1">
    <citation type="submission" date="2017-09" db="EMBL/GenBank/DDBJ databases">
        <title>Depth-based differentiation of microbial function through sediment-hosted aquifers and enrichment of novel symbionts in the deep terrestrial subsurface.</title>
        <authorList>
            <person name="Probst A.J."/>
            <person name="Ladd B."/>
            <person name="Jarett J.K."/>
            <person name="Geller-Mcgrath D.E."/>
            <person name="Sieber C.M.K."/>
            <person name="Emerson J.B."/>
            <person name="Anantharaman K."/>
            <person name="Thomas B.C."/>
            <person name="Malmstrom R."/>
            <person name="Stieglmeier M."/>
            <person name="Klingl A."/>
            <person name="Woyke T."/>
            <person name="Ryan C.M."/>
            <person name="Banfield J.F."/>
        </authorList>
    </citation>
    <scope>NUCLEOTIDE SEQUENCE [LARGE SCALE GENOMIC DNA]</scope>
</reference>
<sequence>MIDIKIIRENPDKVKKAMKDRGKDFGVVDEVLRIDEEYKKLLIEFESLKAEQNKVGKKPSFDELESLKSLKIKLGDLTPKLNKLELEIKSRMEEIPNIQFVDVPVGVDESANKEVRQWGQKPEFDFEPKDYMELGEELDVIDTKRAVKISGSRFGFLKGEAVLMEFKLINMAVDFLVSEGFTPILPPVMVSEETMKRTGHLTKNDAREKYFLPEDNMILVGSSEQSILPMHADEVFEETNLPRRYVGFSTCFRREAGSYGKDTKGILRVHQFDKVEMISYVKPEDSEAELDYLVSLQENIIQKLGLHYRMVANSTGDMGVTAARQYDIEVWMPSQNKYRETNSASNCTDYQTRRLNIKYKNKETGRNEFVHALNATAMTQRPLIALIENYQTKDGKVNFPKL</sequence>
<feature type="site" description="Important for serine binding" evidence="8">
    <location>
        <position position="376"/>
    </location>
</feature>
<evidence type="ECO:0000256" key="4">
    <source>
        <dbReference type="ARBA" id="ARBA00022840"/>
    </source>
</evidence>
<dbReference type="GO" id="GO:0006434">
    <property type="term" value="P:seryl-tRNA aminoacylation"/>
    <property type="evidence" value="ECO:0007669"/>
    <property type="project" value="UniProtKB-UniRule"/>
</dbReference>
<dbReference type="InterPro" id="IPR015866">
    <property type="entry name" value="Ser-tRNA-synth_1_N"/>
</dbReference>
<evidence type="ECO:0000313" key="12">
    <source>
        <dbReference type="Proteomes" id="UP000231450"/>
    </source>
</evidence>
<feature type="binding site" evidence="8">
    <location>
        <position position="276"/>
    </location>
    <ligand>
        <name>L-serine</name>
        <dbReference type="ChEBI" id="CHEBI:33384"/>
    </ligand>
</feature>
<dbReference type="InterPro" id="IPR002314">
    <property type="entry name" value="aa-tRNA-synt_IIb"/>
</dbReference>
<dbReference type="SUPFAM" id="SSF55681">
    <property type="entry name" value="Class II aaRS and biotin synthetases"/>
    <property type="match status" value="1"/>
</dbReference>
<keyword evidence="5" id="KW-0648">Protein biosynthesis</keyword>
<evidence type="ECO:0000256" key="6">
    <source>
        <dbReference type="ARBA" id="ARBA00023146"/>
    </source>
</evidence>
<dbReference type="PIRSF" id="PIRSF001529">
    <property type="entry name" value="Ser-tRNA-synth_IIa"/>
    <property type="match status" value="1"/>
</dbReference>
<evidence type="ECO:0000256" key="1">
    <source>
        <dbReference type="ARBA" id="ARBA00012840"/>
    </source>
</evidence>
<dbReference type="CDD" id="cd00770">
    <property type="entry name" value="SerRS_core"/>
    <property type="match status" value="1"/>
</dbReference>
<evidence type="ECO:0000256" key="3">
    <source>
        <dbReference type="ARBA" id="ARBA00022741"/>
    </source>
</evidence>
<gene>
    <name evidence="11" type="ORF">COU81_02215</name>
</gene>
<feature type="binding site" evidence="9">
    <location>
        <begin position="340"/>
        <end position="343"/>
    </location>
    <ligand>
        <name>ATP</name>
        <dbReference type="ChEBI" id="CHEBI:30616"/>
    </ligand>
</feature>
<dbReference type="InterPro" id="IPR010978">
    <property type="entry name" value="tRNA-bd_arm"/>
</dbReference>
<dbReference type="GO" id="GO:0004828">
    <property type="term" value="F:serine-tRNA ligase activity"/>
    <property type="evidence" value="ECO:0007669"/>
    <property type="project" value="UniProtKB-UniRule"/>
</dbReference>
<dbReference type="InterPro" id="IPR006195">
    <property type="entry name" value="aa-tRNA-synth_II"/>
</dbReference>
<evidence type="ECO:0000256" key="8">
    <source>
        <dbReference type="PIRSR" id="PIRSR001529-1"/>
    </source>
</evidence>
<protein>
    <recommendedName>
        <fullName evidence="1 7">Serine--tRNA ligase</fullName>
        <ecNumber evidence="1 7">6.1.1.11</ecNumber>
    </recommendedName>
</protein>
<dbReference type="Pfam" id="PF02403">
    <property type="entry name" value="Seryl_tRNA_N"/>
    <property type="match status" value="1"/>
</dbReference>
<dbReference type="PROSITE" id="PS50862">
    <property type="entry name" value="AA_TRNA_LIGASE_II"/>
    <property type="match status" value="1"/>
</dbReference>
<feature type="binding site" evidence="9">
    <location>
        <begin position="269"/>
        <end position="272"/>
    </location>
    <ligand>
        <name>ATP</name>
        <dbReference type="ChEBI" id="CHEBI:30616"/>
    </ligand>
</feature>
<evidence type="ECO:0000256" key="2">
    <source>
        <dbReference type="ARBA" id="ARBA00022598"/>
    </source>
</evidence>
<dbReference type="NCBIfam" id="TIGR00414">
    <property type="entry name" value="serS"/>
    <property type="match status" value="1"/>
</dbReference>
<dbReference type="Proteomes" id="UP000231450">
    <property type="component" value="Unassembled WGS sequence"/>
</dbReference>
<accession>A0A2M8KE07</accession>
<dbReference type="GO" id="GO:0005524">
    <property type="term" value="F:ATP binding"/>
    <property type="evidence" value="ECO:0007669"/>
    <property type="project" value="UniProtKB-KW"/>
</dbReference>
<dbReference type="InterPro" id="IPR042103">
    <property type="entry name" value="SerRS_1_N_sf"/>
</dbReference>
<evidence type="ECO:0000259" key="10">
    <source>
        <dbReference type="PROSITE" id="PS50862"/>
    </source>
</evidence>
<dbReference type="SUPFAM" id="SSF46589">
    <property type="entry name" value="tRNA-binding arm"/>
    <property type="match status" value="1"/>
</dbReference>
<dbReference type="EMBL" id="PFDW01000047">
    <property type="protein sequence ID" value="PJE58161.1"/>
    <property type="molecule type" value="Genomic_DNA"/>
</dbReference>
<dbReference type="AlphaFoldDB" id="A0A2M8KE07"/>
<dbReference type="InterPro" id="IPR033729">
    <property type="entry name" value="SerRS_core"/>
</dbReference>
<feature type="binding site" evidence="9">
    <location>
        <begin position="253"/>
        <end position="255"/>
    </location>
    <ligand>
        <name>ATP</name>
        <dbReference type="ChEBI" id="CHEBI:30616"/>
    </ligand>
</feature>
<dbReference type="Gene3D" id="3.30.930.10">
    <property type="entry name" value="Bira Bifunctional Protein, Domain 2"/>
    <property type="match status" value="1"/>
</dbReference>
<dbReference type="Gene3D" id="1.10.287.40">
    <property type="entry name" value="Serine-tRNA synthetase, tRNA binding domain"/>
    <property type="match status" value="1"/>
</dbReference>
<dbReference type="PANTHER" id="PTHR11778">
    <property type="entry name" value="SERYL-TRNA SYNTHETASE"/>
    <property type="match status" value="1"/>
</dbReference>
<dbReference type="GO" id="GO:0005737">
    <property type="term" value="C:cytoplasm"/>
    <property type="evidence" value="ECO:0007669"/>
    <property type="project" value="UniProtKB-UniRule"/>
</dbReference>
<dbReference type="InterPro" id="IPR045864">
    <property type="entry name" value="aa-tRNA-synth_II/BPL/LPL"/>
</dbReference>
<keyword evidence="6" id="KW-0030">Aminoacyl-tRNA synthetase</keyword>
<comment type="caution">
    <text evidence="11">The sequence shown here is derived from an EMBL/GenBank/DDBJ whole genome shotgun (WGS) entry which is preliminary data.</text>
</comment>
<dbReference type="EC" id="6.1.1.11" evidence="1 7"/>
<evidence type="ECO:0000313" key="11">
    <source>
        <dbReference type="EMBL" id="PJE58161.1"/>
    </source>
</evidence>
<organism evidence="11 12">
    <name type="scientific">Candidatus Portnoybacteria bacterium CG10_big_fil_rev_8_21_14_0_10_36_7</name>
    <dbReference type="NCBI Taxonomy" id="1974812"/>
    <lineage>
        <taxon>Bacteria</taxon>
        <taxon>Candidatus Portnoyibacteriota</taxon>
    </lineage>
</organism>
<feature type="binding site" evidence="8">
    <location>
        <position position="253"/>
    </location>
    <ligand>
        <name>L-serine</name>
        <dbReference type="ChEBI" id="CHEBI:33384"/>
    </ligand>
</feature>
<proteinExistence type="predicted"/>
<dbReference type="InterPro" id="IPR002317">
    <property type="entry name" value="Ser-tRNA-ligase_type_1"/>
</dbReference>
<name>A0A2M8KE07_9BACT</name>
<keyword evidence="3" id="KW-0547">Nucleotide-binding</keyword>
<keyword evidence="4 9" id="KW-0067">ATP-binding</keyword>
<evidence type="ECO:0000256" key="5">
    <source>
        <dbReference type="ARBA" id="ARBA00022917"/>
    </source>
</evidence>
<evidence type="ECO:0000256" key="7">
    <source>
        <dbReference type="NCBIfam" id="TIGR00414"/>
    </source>
</evidence>
<evidence type="ECO:0000256" key="9">
    <source>
        <dbReference type="PIRSR" id="PIRSR001529-2"/>
    </source>
</evidence>
<dbReference type="PRINTS" id="PR00981">
    <property type="entry name" value="TRNASYNTHSER"/>
</dbReference>
<dbReference type="Pfam" id="PF00587">
    <property type="entry name" value="tRNA-synt_2b"/>
    <property type="match status" value="1"/>
</dbReference>
<keyword evidence="2 11" id="KW-0436">Ligase</keyword>
<feature type="domain" description="Aminoacyl-transfer RNA synthetases class-II family profile" evidence="10">
    <location>
        <begin position="167"/>
        <end position="400"/>
    </location>
</feature>
<feature type="binding site" evidence="8">
    <location>
        <position position="374"/>
    </location>
    <ligand>
        <name>L-serine</name>
        <dbReference type="ChEBI" id="CHEBI:33384"/>
    </ligand>
</feature>